<dbReference type="GO" id="GO:0000978">
    <property type="term" value="F:RNA polymerase II cis-regulatory region sequence-specific DNA binding"/>
    <property type="evidence" value="ECO:0007669"/>
    <property type="project" value="TreeGrafter"/>
</dbReference>
<dbReference type="InterPro" id="IPR001356">
    <property type="entry name" value="HD"/>
</dbReference>
<dbReference type="InterPro" id="IPR051000">
    <property type="entry name" value="Homeobox_DNA-bind_prot"/>
</dbReference>
<keyword evidence="4 5" id="KW-0539">Nucleus</keyword>
<evidence type="ECO:0000313" key="10">
    <source>
        <dbReference type="Proteomes" id="UP000195602"/>
    </source>
</evidence>
<feature type="region of interest" description="Disordered" evidence="7">
    <location>
        <begin position="21"/>
        <end position="42"/>
    </location>
</feature>
<dbReference type="Proteomes" id="UP000195602">
    <property type="component" value="Unassembled WGS sequence"/>
</dbReference>
<dbReference type="Pfam" id="PF00046">
    <property type="entry name" value="Homeodomain"/>
    <property type="match status" value="1"/>
</dbReference>
<evidence type="ECO:0000256" key="4">
    <source>
        <dbReference type="ARBA" id="ARBA00023242"/>
    </source>
</evidence>
<proteinExistence type="predicted"/>
<reference evidence="9 10" key="1">
    <citation type="submission" date="2017-04" db="EMBL/GenBank/DDBJ databases">
        <title>Draft genome of the yeast Clavispora lusitaniae type strain CBS 6936.</title>
        <authorList>
            <person name="Durrens P."/>
            <person name="Klopp C."/>
            <person name="Biteau N."/>
            <person name="Fitton-Ouhabi V."/>
            <person name="Dementhon K."/>
            <person name="Accoceberry I."/>
            <person name="Sherman D.J."/>
            <person name="Noel T."/>
        </authorList>
    </citation>
    <scope>NUCLEOTIDE SEQUENCE [LARGE SCALE GENOMIC DNA]</scope>
    <source>
        <strain evidence="9 10">CBS 6936</strain>
    </source>
</reference>
<dbReference type="EMBL" id="LYUB02000021">
    <property type="protein sequence ID" value="OVF06211.1"/>
    <property type="molecule type" value="Genomic_DNA"/>
</dbReference>
<dbReference type="SMART" id="SM00389">
    <property type="entry name" value="HOX"/>
    <property type="match status" value="1"/>
</dbReference>
<evidence type="ECO:0000256" key="2">
    <source>
        <dbReference type="ARBA" id="ARBA00023125"/>
    </source>
</evidence>
<name>A0AA91PW07_CLALS</name>
<feature type="compositionally biased region" description="Polar residues" evidence="7">
    <location>
        <begin position="509"/>
        <end position="518"/>
    </location>
</feature>
<organism evidence="9 10">
    <name type="scientific">Clavispora lusitaniae</name>
    <name type="common">Candida lusitaniae</name>
    <dbReference type="NCBI Taxonomy" id="36911"/>
    <lineage>
        <taxon>Eukaryota</taxon>
        <taxon>Fungi</taxon>
        <taxon>Dikarya</taxon>
        <taxon>Ascomycota</taxon>
        <taxon>Saccharomycotina</taxon>
        <taxon>Pichiomycetes</taxon>
        <taxon>Metschnikowiaceae</taxon>
        <taxon>Clavispora</taxon>
    </lineage>
</organism>
<dbReference type="KEGG" id="clus:A9F13_21g00341"/>
<dbReference type="InterPro" id="IPR017970">
    <property type="entry name" value="Homeobox_CS"/>
</dbReference>
<protein>
    <submittedName>
        <fullName evidence="9">Regulatory protein</fullName>
    </submittedName>
</protein>
<evidence type="ECO:0000256" key="6">
    <source>
        <dbReference type="RuleBase" id="RU000682"/>
    </source>
</evidence>
<evidence type="ECO:0000256" key="5">
    <source>
        <dbReference type="PROSITE-ProRule" id="PRU00108"/>
    </source>
</evidence>
<dbReference type="PANTHER" id="PTHR24324:SF5">
    <property type="entry name" value="HEMATOPOIETICALLY-EXPRESSED HOMEOBOX PROTEIN HHEX"/>
    <property type="match status" value="1"/>
</dbReference>
<evidence type="ECO:0000256" key="3">
    <source>
        <dbReference type="ARBA" id="ARBA00023155"/>
    </source>
</evidence>
<evidence type="ECO:0000256" key="7">
    <source>
        <dbReference type="SAM" id="MobiDB-lite"/>
    </source>
</evidence>
<feature type="compositionally biased region" description="Basic and acidic residues" evidence="7">
    <location>
        <begin position="33"/>
        <end position="42"/>
    </location>
</feature>
<feature type="DNA-binding region" description="Homeobox" evidence="5">
    <location>
        <begin position="5"/>
        <end position="64"/>
    </location>
</feature>
<gene>
    <name evidence="9" type="ORF">A9F13_21g00341</name>
</gene>
<feature type="region of interest" description="Disordered" evidence="7">
    <location>
        <begin position="509"/>
        <end position="528"/>
    </location>
</feature>
<evidence type="ECO:0000313" key="9">
    <source>
        <dbReference type="EMBL" id="OVF06211.1"/>
    </source>
</evidence>
<dbReference type="Gene3D" id="1.10.10.60">
    <property type="entry name" value="Homeodomain-like"/>
    <property type="match status" value="1"/>
</dbReference>
<dbReference type="GO" id="GO:0000981">
    <property type="term" value="F:DNA-binding transcription factor activity, RNA polymerase II-specific"/>
    <property type="evidence" value="ECO:0007669"/>
    <property type="project" value="InterPro"/>
</dbReference>
<evidence type="ECO:0000256" key="1">
    <source>
        <dbReference type="ARBA" id="ARBA00004123"/>
    </source>
</evidence>
<dbReference type="PROSITE" id="PS00027">
    <property type="entry name" value="HOMEOBOX_1"/>
    <property type="match status" value="1"/>
</dbReference>
<dbReference type="SUPFAM" id="SSF46689">
    <property type="entry name" value="Homeodomain-like"/>
    <property type="match status" value="1"/>
</dbReference>
<dbReference type="PANTHER" id="PTHR24324">
    <property type="entry name" value="HOMEOBOX PROTEIN HHEX"/>
    <property type="match status" value="1"/>
</dbReference>
<keyword evidence="2 5" id="KW-0238">DNA-binding</keyword>
<sequence length="528" mass="59268">MAEETSTKRTRASGEVLDYLLREFDSNPNPSPDQRKEISERTNMSEKAVRIWFQNRRAKVRKFERMGKPVKHGGSNVSSRSNSLTQVSAAGLRAQGMIPIELNENYCFIDCSSLSVGSWQRIKSGQHNGATLSRSLVNLSPFTLNSVMENVDLMVILSRKNHEINYFFSAISNNSKILFRIFYPISSVLHSSILDSSLSKENNEMRLNLARKPKFSVYFFNGVNANLNQWSICDDFSEGQQVSSAFYAPGGTSTPHVLVGAKNSLQFLNNYILSNQLSQKEYAGVSETITPLAATGSPRADGLPNNMIHSQNHNDDYQIKQDVSSWEDTPHSEKPYASKGLTLIANFEDTSPMSSGSHESPGVIKPRYNEEKQMHISSLGVNQPERKEYEEMFSATTPDFFNTVQTPNSNFLPHVSKSEGSHFINSPSMGIESYENDSQLEKNSHSRQENVDIHRPENEYNQGSHDMANTYEADSGYHPQQVEHHYDFESNDFHPNELIINSPALSNGTPNTASSNAHVDNFIDFNAH</sequence>
<dbReference type="AlphaFoldDB" id="A0AA91PW07"/>
<evidence type="ECO:0000259" key="8">
    <source>
        <dbReference type="PROSITE" id="PS50071"/>
    </source>
</evidence>
<dbReference type="CDD" id="cd00086">
    <property type="entry name" value="homeodomain"/>
    <property type="match status" value="1"/>
</dbReference>
<dbReference type="GO" id="GO:0030154">
    <property type="term" value="P:cell differentiation"/>
    <property type="evidence" value="ECO:0007669"/>
    <property type="project" value="TreeGrafter"/>
</dbReference>
<comment type="subcellular location">
    <subcellularLocation>
        <location evidence="1 5 6">Nucleus</location>
    </subcellularLocation>
</comment>
<dbReference type="InterPro" id="IPR009057">
    <property type="entry name" value="Homeodomain-like_sf"/>
</dbReference>
<feature type="domain" description="Homeobox" evidence="8">
    <location>
        <begin position="3"/>
        <end position="63"/>
    </location>
</feature>
<feature type="compositionally biased region" description="Basic and acidic residues" evidence="7">
    <location>
        <begin position="439"/>
        <end position="450"/>
    </location>
</feature>
<dbReference type="PROSITE" id="PS50071">
    <property type="entry name" value="HOMEOBOX_2"/>
    <property type="match status" value="1"/>
</dbReference>
<feature type="region of interest" description="Disordered" evidence="7">
    <location>
        <begin position="423"/>
        <end position="450"/>
    </location>
</feature>
<dbReference type="GO" id="GO:0005634">
    <property type="term" value="C:nucleus"/>
    <property type="evidence" value="ECO:0007669"/>
    <property type="project" value="UniProtKB-SubCell"/>
</dbReference>
<accession>A0AA91PW07</accession>
<keyword evidence="3 5" id="KW-0371">Homeobox</keyword>
<comment type="caution">
    <text evidence="9">The sequence shown here is derived from an EMBL/GenBank/DDBJ whole genome shotgun (WGS) entry which is preliminary data.</text>
</comment>